<comment type="caution">
    <text evidence="2">The sequence shown here is derived from an EMBL/GenBank/DDBJ whole genome shotgun (WGS) entry which is preliminary data.</text>
</comment>
<dbReference type="Proteomes" id="UP000762676">
    <property type="component" value="Unassembled WGS sequence"/>
</dbReference>
<keyword evidence="3" id="KW-1185">Reference proteome</keyword>
<gene>
    <name evidence="2" type="ORF">ElyMa_006145500</name>
</gene>
<name>A0AAV4GWE3_9GAST</name>
<dbReference type="AlphaFoldDB" id="A0AAV4GWE3"/>
<evidence type="ECO:0000313" key="3">
    <source>
        <dbReference type="Proteomes" id="UP000762676"/>
    </source>
</evidence>
<evidence type="ECO:0000313" key="2">
    <source>
        <dbReference type="EMBL" id="GFR90222.1"/>
    </source>
</evidence>
<feature type="region of interest" description="Disordered" evidence="1">
    <location>
        <begin position="49"/>
        <end position="82"/>
    </location>
</feature>
<dbReference type="EMBL" id="BMAT01012331">
    <property type="protein sequence ID" value="GFR90222.1"/>
    <property type="molecule type" value="Genomic_DNA"/>
</dbReference>
<reference evidence="2 3" key="1">
    <citation type="journal article" date="2021" name="Elife">
        <title>Chloroplast acquisition without the gene transfer in kleptoplastic sea slugs, Plakobranchus ocellatus.</title>
        <authorList>
            <person name="Maeda T."/>
            <person name="Takahashi S."/>
            <person name="Yoshida T."/>
            <person name="Shimamura S."/>
            <person name="Takaki Y."/>
            <person name="Nagai Y."/>
            <person name="Toyoda A."/>
            <person name="Suzuki Y."/>
            <person name="Arimoto A."/>
            <person name="Ishii H."/>
            <person name="Satoh N."/>
            <person name="Nishiyama T."/>
            <person name="Hasebe M."/>
            <person name="Maruyama T."/>
            <person name="Minagawa J."/>
            <person name="Obokata J."/>
            <person name="Shigenobu S."/>
        </authorList>
    </citation>
    <scope>NUCLEOTIDE SEQUENCE [LARGE SCALE GENOMIC DNA]</scope>
</reference>
<accession>A0AAV4GWE3</accession>
<protein>
    <submittedName>
        <fullName evidence="2">Uncharacterized protein</fullName>
    </submittedName>
</protein>
<sequence length="82" mass="9451">MSVCLLFCLPFRRPDRNVDIKSVRDMTLIDYQNATIGRICAHPLSLVTKDDEDDDADYNDDKNQGKRDNDNDDDDNDDDGRK</sequence>
<evidence type="ECO:0000256" key="1">
    <source>
        <dbReference type="SAM" id="MobiDB-lite"/>
    </source>
</evidence>
<feature type="compositionally biased region" description="Basic and acidic residues" evidence="1">
    <location>
        <begin position="59"/>
        <end position="69"/>
    </location>
</feature>
<organism evidence="2 3">
    <name type="scientific">Elysia marginata</name>
    <dbReference type="NCBI Taxonomy" id="1093978"/>
    <lineage>
        <taxon>Eukaryota</taxon>
        <taxon>Metazoa</taxon>
        <taxon>Spiralia</taxon>
        <taxon>Lophotrochozoa</taxon>
        <taxon>Mollusca</taxon>
        <taxon>Gastropoda</taxon>
        <taxon>Heterobranchia</taxon>
        <taxon>Euthyneura</taxon>
        <taxon>Panpulmonata</taxon>
        <taxon>Sacoglossa</taxon>
        <taxon>Placobranchoidea</taxon>
        <taxon>Plakobranchidae</taxon>
        <taxon>Elysia</taxon>
    </lineage>
</organism>
<proteinExistence type="predicted"/>
<feature type="compositionally biased region" description="Acidic residues" evidence="1">
    <location>
        <begin position="70"/>
        <end position="82"/>
    </location>
</feature>